<protein>
    <submittedName>
        <fullName evidence="5">Deoxyribonuclease TatD</fullName>
    </submittedName>
</protein>
<dbReference type="SUPFAM" id="SSF51556">
    <property type="entry name" value="Metallo-dependent hydrolases"/>
    <property type="match status" value="1"/>
</dbReference>
<sequence>MTRTGLTDSHCHLDHFSDEEMPEILARTRQAGVDGLVTIGTRLSRADQQKKLATLDTPDLRVWCTIGTHPDHVDEEVLPDAAELVAMADDPRVVGIGESGLDYFHGQPDIRPRQHDSFRVHIDAARRTGLPLVIHTREADDDTLGILRDETARNGAFPFLIHCFSSGPDLARGALELGGYISFSGIATFNRAQSVRDVAKDVPDDRLLVETDSPYLAPVPRRGKRNEPGYVAYTARMLAELRGMEDAAFAEMTTRNFSRLFSRAV</sequence>
<dbReference type="RefSeq" id="WP_010508013.1">
    <property type="nucleotide sequence ID" value="NZ_BANI01000056.1"/>
</dbReference>
<evidence type="ECO:0000256" key="2">
    <source>
        <dbReference type="ARBA" id="ARBA00022723"/>
    </source>
</evidence>
<feature type="binding site" evidence="4">
    <location>
        <position position="10"/>
    </location>
    <ligand>
        <name>a divalent metal cation</name>
        <dbReference type="ChEBI" id="CHEBI:60240"/>
        <label>1</label>
    </ligand>
</feature>
<name>A0A0D6Q0N5_KOMEU</name>
<dbReference type="InterPro" id="IPR015991">
    <property type="entry name" value="TatD/YcfH-like"/>
</dbReference>
<dbReference type="InterPro" id="IPR032466">
    <property type="entry name" value="Metal_Hydrolase"/>
</dbReference>
<feature type="binding site" evidence="4">
    <location>
        <position position="98"/>
    </location>
    <ligand>
        <name>a divalent metal cation</name>
        <dbReference type="ChEBI" id="CHEBI:60240"/>
        <label>1</label>
    </ligand>
</feature>
<dbReference type="CDD" id="cd01310">
    <property type="entry name" value="TatD_DNAse"/>
    <property type="match status" value="1"/>
</dbReference>
<comment type="caution">
    <text evidence="5">The sequence shown here is derived from an EMBL/GenBank/DDBJ whole genome shotgun (WGS) entry which is preliminary data.</text>
</comment>
<comment type="similarity">
    <text evidence="1">Belongs to the metallo-dependent hydrolases superfamily. TatD-type hydrolase family.</text>
</comment>
<dbReference type="AlphaFoldDB" id="A0A0D6Q0N5"/>
<evidence type="ECO:0000256" key="1">
    <source>
        <dbReference type="ARBA" id="ARBA00009275"/>
    </source>
</evidence>
<dbReference type="NCBIfam" id="TIGR00010">
    <property type="entry name" value="YchF/TatD family DNA exonuclease"/>
    <property type="match status" value="1"/>
</dbReference>
<keyword evidence="3" id="KW-0378">Hydrolase</keyword>
<dbReference type="PROSITE" id="PS01091">
    <property type="entry name" value="TATD_3"/>
    <property type="match status" value="1"/>
</dbReference>
<feature type="binding site" evidence="4">
    <location>
        <position position="135"/>
    </location>
    <ligand>
        <name>a divalent metal cation</name>
        <dbReference type="ChEBI" id="CHEBI:60240"/>
        <label>2</label>
    </ligand>
</feature>
<organism evidence="5 6">
    <name type="scientific">Komagataeibacter europaeus NBRC 3261</name>
    <dbReference type="NCBI Taxonomy" id="1234669"/>
    <lineage>
        <taxon>Bacteria</taxon>
        <taxon>Pseudomonadati</taxon>
        <taxon>Pseudomonadota</taxon>
        <taxon>Alphaproteobacteria</taxon>
        <taxon>Acetobacterales</taxon>
        <taxon>Acetobacteraceae</taxon>
        <taxon>Komagataeibacter</taxon>
    </lineage>
</organism>
<dbReference type="PROSITE" id="PS01090">
    <property type="entry name" value="TATD_2"/>
    <property type="match status" value="1"/>
</dbReference>
<evidence type="ECO:0000313" key="5">
    <source>
        <dbReference type="EMBL" id="GAN96326.1"/>
    </source>
</evidence>
<dbReference type="GO" id="GO:0046872">
    <property type="term" value="F:metal ion binding"/>
    <property type="evidence" value="ECO:0007669"/>
    <property type="project" value="UniProtKB-KW"/>
</dbReference>
<dbReference type="InterPro" id="IPR018228">
    <property type="entry name" value="DNase_TatD-rel_CS"/>
</dbReference>
<dbReference type="GO" id="GO:0005829">
    <property type="term" value="C:cytosol"/>
    <property type="evidence" value="ECO:0007669"/>
    <property type="project" value="TreeGrafter"/>
</dbReference>
<evidence type="ECO:0000256" key="4">
    <source>
        <dbReference type="PIRSR" id="PIRSR005902-1"/>
    </source>
</evidence>
<dbReference type="PANTHER" id="PTHR46124:SF2">
    <property type="entry name" value="D-AMINOACYL-TRNA DEACYLASE"/>
    <property type="match status" value="1"/>
</dbReference>
<dbReference type="PIRSF" id="PIRSF005902">
    <property type="entry name" value="DNase_TatD"/>
    <property type="match status" value="1"/>
</dbReference>
<dbReference type="Pfam" id="PF01026">
    <property type="entry name" value="TatD_DNase"/>
    <property type="match status" value="1"/>
</dbReference>
<evidence type="ECO:0000313" key="6">
    <source>
        <dbReference type="Proteomes" id="UP000032675"/>
    </source>
</evidence>
<feature type="binding site" evidence="4">
    <location>
        <position position="12"/>
    </location>
    <ligand>
        <name>a divalent metal cation</name>
        <dbReference type="ChEBI" id="CHEBI:60240"/>
        <label>1</label>
    </ligand>
</feature>
<dbReference type="FunFam" id="3.20.20.140:FF:000005">
    <property type="entry name" value="TatD family hydrolase"/>
    <property type="match status" value="1"/>
</dbReference>
<dbReference type="GO" id="GO:0016788">
    <property type="term" value="F:hydrolase activity, acting on ester bonds"/>
    <property type="evidence" value="ECO:0007669"/>
    <property type="project" value="InterPro"/>
</dbReference>
<feature type="binding site" evidence="4">
    <location>
        <position position="212"/>
    </location>
    <ligand>
        <name>a divalent metal cation</name>
        <dbReference type="ChEBI" id="CHEBI:60240"/>
        <label>1</label>
    </ligand>
</feature>
<evidence type="ECO:0000256" key="3">
    <source>
        <dbReference type="ARBA" id="ARBA00022801"/>
    </source>
</evidence>
<keyword evidence="2 4" id="KW-0479">Metal-binding</keyword>
<dbReference type="Gene3D" id="3.20.20.140">
    <property type="entry name" value="Metal-dependent hydrolases"/>
    <property type="match status" value="1"/>
</dbReference>
<dbReference type="EMBL" id="BANI01000056">
    <property type="protein sequence ID" value="GAN96326.1"/>
    <property type="molecule type" value="Genomic_DNA"/>
</dbReference>
<proteinExistence type="inferred from homology"/>
<reference evidence="5 6" key="1">
    <citation type="submission" date="2012-11" db="EMBL/GenBank/DDBJ databases">
        <title>Whole genome sequence of Gluconacetobacter europaeus NBRC3261.</title>
        <authorList>
            <person name="Azuma Y."/>
            <person name="Higashiura N."/>
            <person name="Hirakawa H."/>
            <person name="Matsushita K."/>
        </authorList>
    </citation>
    <scope>NUCLEOTIDE SEQUENCE [LARGE SCALE GENOMIC DNA]</scope>
    <source>
        <strain evidence="5 6">NBRC 3261</strain>
    </source>
</reference>
<gene>
    <name evidence="5" type="ORF">Geu3261_0062_005</name>
</gene>
<dbReference type="InterPro" id="IPR001130">
    <property type="entry name" value="TatD-like"/>
</dbReference>
<accession>A0A0D6Q0N5</accession>
<dbReference type="PANTHER" id="PTHR46124">
    <property type="entry name" value="D-AMINOACYL-TRNA DEACYLASE"/>
    <property type="match status" value="1"/>
</dbReference>
<feature type="binding site" evidence="4">
    <location>
        <position position="162"/>
    </location>
    <ligand>
        <name>a divalent metal cation</name>
        <dbReference type="ChEBI" id="CHEBI:60240"/>
        <label>2</label>
    </ligand>
</feature>
<dbReference type="Proteomes" id="UP000032675">
    <property type="component" value="Unassembled WGS sequence"/>
</dbReference>
<dbReference type="GO" id="GO:0004536">
    <property type="term" value="F:DNA nuclease activity"/>
    <property type="evidence" value="ECO:0007669"/>
    <property type="project" value="InterPro"/>
</dbReference>